<dbReference type="Pfam" id="PF01011">
    <property type="entry name" value="PQQ"/>
    <property type="match status" value="2"/>
</dbReference>
<evidence type="ECO:0000256" key="3">
    <source>
        <dbReference type="ARBA" id="ARBA00022617"/>
    </source>
</evidence>
<dbReference type="PROSITE" id="PS51007">
    <property type="entry name" value="CYTC"/>
    <property type="match status" value="1"/>
</dbReference>
<dbReference type="InterPro" id="IPR011047">
    <property type="entry name" value="Quinoprotein_ADH-like_sf"/>
</dbReference>
<dbReference type="Gene3D" id="2.140.10.10">
    <property type="entry name" value="Quinoprotein alcohol dehydrogenase-like superfamily"/>
    <property type="match status" value="1"/>
</dbReference>
<dbReference type="PANTHER" id="PTHR32303">
    <property type="entry name" value="QUINOPROTEIN ALCOHOL DEHYDROGENASE (CYTOCHROME C)"/>
    <property type="match status" value="1"/>
</dbReference>
<dbReference type="AlphaFoldDB" id="A0A931HEK5"/>
<dbReference type="GO" id="GO:0016491">
    <property type="term" value="F:oxidoreductase activity"/>
    <property type="evidence" value="ECO:0007669"/>
    <property type="project" value="UniProtKB-KW"/>
</dbReference>
<evidence type="ECO:0000256" key="8">
    <source>
        <dbReference type="PROSITE-ProRule" id="PRU00433"/>
    </source>
</evidence>
<dbReference type="InterPro" id="IPR002372">
    <property type="entry name" value="PQQ_rpt_dom"/>
</dbReference>
<dbReference type="EMBL" id="JADZGI010000003">
    <property type="protein sequence ID" value="MBH0114571.1"/>
    <property type="molecule type" value="Genomic_DNA"/>
</dbReference>
<keyword evidence="11" id="KW-1185">Reference proteome</keyword>
<dbReference type="SUPFAM" id="SSF46626">
    <property type="entry name" value="Cytochrome c"/>
    <property type="match status" value="1"/>
</dbReference>
<evidence type="ECO:0000256" key="2">
    <source>
        <dbReference type="ARBA" id="ARBA00008156"/>
    </source>
</evidence>
<evidence type="ECO:0000313" key="11">
    <source>
        <dbReference type="Proteomes" id="UP000617634"/>
    </source>
</evidence>
<reference evidence="10" key="1">
    <citation type="submission" date="2020-11" db="EMBL/GenBank/DDBJ databases">
        <title>Novosphingobium aureum sp. nov., a marine bacterium isolated from sediment of a salt flat.</title>
        <authorList>
            <person name="Yoo Y."/>
            <person name="Kim J.-J."/>
        </authorList>
    </citation>
    <scope>NUCLEOTIDE SEQUENCE</scope>
    <source>
        <strain evidence="10">YJ-S2-02</strain>
    </source>
</reference>
<name>A0A931HEK5_9SPHN</name>
<evidence type="ECO:0000259" key="9">
    <source>
        <dbReference type="PROSITE" id="PS51007"/>
    </source>
</evidence>
<keyword evidence="3 8" id="KW-0349">Heme</keyword>
<dbReference type="InterPro" id="IPR036909">
    <property type="entry name" value="Cyt_c-like_dom_sf"/>
</dbReference>
<dbReference type="Proteomes" id="UP000617634">
    <property type="component" value="Unassembled WGS sequence"/>
</dbReference>
<dbReference type="Pfam" id="PF13442">
    <property type="entry name" value="Cytochrome_CBB3"/>
    <property type="match status" value="1"/>
</dbReference>
<dbReference type="SMART" id="SM00564">
    <property type="entry name" value="PQQ"/>
    <property type="match status" value="5"/>
</dbReference>
<evidence type="ECO:0000313" key="10">
    <source>
        <dbReference type="EMBL" id="MBH0114571.1"/>
    </source>
</evidence>
<evidence type="ECO:0000256" key="6">
    <source>
        <dbReference type="ARBA" id="ARBA00023002"/>
    </source>
</evidence>
<protein>
    <submittedName>
        <fullName evidence="10">PQQ-binding-like beta-propeller repeat protein</fullName>
    </submittedName>
</protein>
<proteinExistence type="inferred from homology"/>
<feature type="domain" description="Cytochrome c" evidence="9">
    <location>
        <begin position="591"/>
        <end position="670"/>
    </location>
</feature>
<keyword evidence="4 8" id="KW-0479">Metal-binding</keyword>
<comment type="similarity">
    <text evidence="2">Belongs to the bacterial PQQ dehydrogenase family.</text>
</comment>
<dbReference type="InterPro" id="IPR009056">
    <property type="entry name" value="Cyt_c-like_dom"/>
</dbReference>
<dbReference type="GO" id="GO:0020037">
    <property type="term" value="F:heme binding"/>
    <property type="evidence" value="ECO:0007669"/>
    <property type="project" value="InterPro"/>
</dbReference>
<dbReference type="SUPFAM" id="SSF50998">
    <property type="entry name" value="Quinoprotein alcohol dehydrogenase-like"/>
    <property type="match status" value="1"/>
</dbReference>
<keyword evidence="7 8" id="KW-0408">Iron</keyword>
<evidence type="ECO:0000256" key="5">
    <source>
        <dbReference type="ARBA" id="ARBA00022729"/>
    </source>
</evidence>
<gene>
    <name evidence="10" type="ORF">I5E68_16610</name>
</gene>
<dbReference type="InterPro" id="IPR018391">
    <property type="entry name" value="PQQ_b-propeller_rpt"/>
</dbReference>
<accession>A0A931HEK5</accession>
<dbReference type="GO" id="GO:0009055">
    <property type="term" value="F:electron transfer activity"/>
    <property type="evidence" value="ECO:0007669"/>
    <property type="project" value="InterPro"/>
</dbReference>
<evidence type="ECO:0000256" key="7">
    <source>
        <dbReference type="ARBA" id="ARBA00023004"/>
    </source>
</evidence>
<keyword evidence="5" id="KW-0732">Signal</keyword>
<comment type="cofactor">
    <cofactor evidence="1">
        <name>pyrroloquinoline quinone</name>
        <dbReference type="ChEBI" id="CHEBI:58442"/>
    </cofactor>
</comment>
<keyword evidence="6" id="KW-0560">Oxidoreductase</keyword>
<comment type="caution">
    <text evidence="10">The sequence shown here is derived from an EMBL/GenBank/DDBJ whole genome shotgun (WGS) entry which is preliminary data.</text>
</comment>
<sequence>MTAMGLLLAGCDERPAHPEDPTALGDPEEWTGFGRTEGEQHYSPLTQIDTDSVGDLALAWHFDLEPGYSASSPVAAAGMLFVTTGHSHIRAFEAASGRLAWEYDGGTRERARIPLHFSWGNKGLAYAQGRLVLATTDGFVVALDAKSGREIWKTRDFGPDEQRNMNGAPRIFGDKVIVGHGGADVSAIRGWVSAYDLASGKLAWRFHTVPGDPSQPAESRAMEIAAPTWKGDWYGKGGGGTAWNAFSYDPALNLVYIGVGNGFPYAHRKRSPGGGDNLFLASIVAVDAETGAYRWHYQVCPAEQWDCTATQDMTLATVEIGGKTRKVLMQAPKNGFFYVLDRETGELISAEKIAKVTWASRIGKDGRPVENPQVARYENVKGMVEMWPGPTGAHNWLPQAYSPRTGLVYIPVIEQGALIGSGDSGGELGLGIGVNMLPEVDLEDPLNRTSYLKAWDPVAQKAAWTVDLPGSWPGGVMATAGDLVFQGRVDRKLVAYDARSGEEVWSWPTSAPIVAPPITYALDGVQYVTVITGMGGNGAGVMSLGNADYRTDYTLQRQVLTFALGGKDAYVPAKPPKRMLPQDPGFTADPKTAERGAILYGITGCLACHGYNAVGGGAAPDLRYSPLILDGDSFAMVVSQGALRANGMPPFPRLGKAEVEAIRHYLRARSHQVPAEAAQRKAAAARKAASGGAPPAAYAGTWDITIATPLGDQDAVLVLAAEGAALTGRVTSDQGDMNVTGRVAKGRAHFAGKATKPMEMDVSYDVLVKGAKMEGETRSGPFGTFGLTGKKRN</sequence>
<organism evidence="10 11">
    <name type="scientific">Novosphingobium aureum</name>
    <dbReference type="NCBI Taxonomy" id="2792964"/>
    <lineage>
        <taxon>Bacteria</taxon>
        <taxon>Pseudomonadati</taxon>
        <taxon>Pseudomonadota</taxon>
        <taxon>Alphaproteobacteria</taxon>
        <taxon>Sphingomonadales</taxon>
        <taxon>Sphingomonadaceae</taxon>
        <taxon>Novosphingobium</taxon>
    </lineage>
</organism>
<evidence type="ECO:0000256" key="1">
    <source>
        <dbReference type="ARBA" id="ARBA00001931"/>
    </source>
</evidence>
<evidence type="ECO:0000256" key="4">
    <source>
        <dbReference type="ARBA" id="ARBA00022723"/>
    </source>
</evidence>
<dbReference type="GO" id="GO:0046872">
    <property type="term" value="F:metal ion binding"/>
    <property type="evidence" value="ECO:0007669"/>
    <property type="project" value="UniProtKB-KW"/>
</dbReference>
<dbReference type="Gene3D" id="1.10.760.10">
    <property type="entry name" value="Cytochrome c-like domain"/>
    <property type="match status" value="1"/>
</dbReference>